<feature type="domain" description="Glycosyl transferase family 1" evidence="5">
    <location>
        <begin position="207"/>
        <end position="371"/>
    </location>
</feature>
<reference evidence="10" key="3">
    <citation type="submission" date="2017-02" db="EMBL/GenBank/DDBJ databases">
        <authorList>
            <person name="Varghese N."/>
            <person name="Submissions S."/>
        </authorList>
    </citation>
    <scope>NUCLEOTIDE SEQUENCE [LARGE SCALE GENOMIC DNA]</scope>
    <source>
        <strain evidence="10">VKM Ac-2052</strain>
    </source>
</reference>
<dbReference type="InterPro" id="IPR050194">
    <property type="entry name" value="Glycosyltransferase_grp1"/>
</dbReference>
<evidence type="ECO:0000259" key="6">
    <source>
        <dbReference type="Pfam" id="PF13579"/>
    </source>
</evidence>
<dbReference type="GO" id="GO:0016757">
    <property type="term" value="F:glycosyltransferase activity"/>
    <property type="evidence" value="ECO:0007669"/>
    <property type="project" value="UniProtKB-KW"/>
</dbReference>
<evidence type="ECO:0000256" key="4">
    <source>
        <dbReference type="SAM" id="MobiDB-lite"/>
    </source>
</evidence>
<protein>
    <recommendedName>
        <fullName evidence="1">D-inositol 3-phosphate glycosyltransferase</fullName>
    </recommendedName>
</protein>
<evidence type="ECO:0000313" key="8">
    <source>
        <dbReference type="EMBL" id="SKA86864.1"/>
    </source>
</evidence>
<dbReference type="GO" id="GO:1901137">
    <property type="term" value="P:carbohydrate derivative biosynthetic process"/>
    <property type="evidence" value="ECO:0007669"/>
    <property type="project" value="UniProtKB-ARBA"/>
</dbReference>
<dbReference type="InterPro" id="IPR028098">
    <property type="entry name" value="Glyco_trans_4-like_N"/>
</dbReference>
<gene>
    <name evidence="8" type="ORF">SAMN06295879_0991</name>
    <name evidence="7" type="ORF">TZ00_01700</name>
</gene>
<dbReference type="AlphaFoldDB" id="A0A1T4XBA1"/>
<evidence type="ECO:0000313" key="7">
    <source>
        <dbReference type="EMBL" id="KJC65567.1"/>
    </source>
</evidence>
<feature type="region of interest" description="Disordered" evidence="4">
    <location>
        <begin position="133"/>
        <end position="152"/>
    </location>
</feature>
<dbReference type="PANTHER" id="PTHR45947">
    <property type="entry name" value="SULFOQUINOVOSYL TRANSFERASE SQD2"/>
    <property type="match status" value="1"/>
</dbReference>
<dbReference type="Gene3D" id="3.40.50.2000">
    <property type="entry name" value="Glycogen Phosphorylase B"/>
    <property type="match status" value="2"/>
</dbReference>
<name>A0A1T4XBA1_9MICO</name>
<dbReference type="Pfam" id="PF00534">
    <property type="entry name" value="Glycos_transf_1"/>
    <property type="match status" value="1"/>
</dbReference>
<evidence type="ECO:0000259" key="5">
    <source>
        <dbReference type="Pfam" id="PF00534"/>
    </source>
</evidence>
<evidence type="ECO:0000256" key="2">
    <source>
        <dbReference type="ARBA" id="ARBA00022676"/>
    </source>
</evidence>
<evidence type="ECO:0000256" key="1">
    <source>
        <dbReference type="ARBA" id="ARBA00021292"/>
    </source>
</evidence>
<dbReference type="InterPro" id="IPR001296">
    <property type="entry name" value="Glyco_trans_1"/>
</dbReference>
<reference evidence="7" key="2">
    <citation type="submission" date="2015-02" db="EMBL/GenBank/DDBJ databases">
        <authorList>
            <person name="Vasilyev I.Y."/>
            <person name="Siniagina M.N."/>
            <person name="Malanin S.Y."/>
            <person name="Boulygina E.A."/>
            <person name="Grygoryeva T.V."/>
            <person name="Yarullina D.R."/>
            <person name="Ilinskaya O.N."/>
        </authorList>
    </citation>
    <scope>NUCLEOTIDE SEQUENCE</scope>
    <source>
        <strain evidence="7">VKM Ac-1804</strain>
    </source>
</reference>
<dbReference type="RefSeq" id="WP_044438790.1">
    <property type="nucleotide sequence ID" value="NZ_FUYG01000002.1"/>
</dbReference>
<keyword evidence="2" id="KW-0328">Glycosyltransferase</keyword>
<evidence type="ECO:0000313" key="9">
    <source>
        <dbReference type="Proteomes" id="UP000032503"/>
    </source>
</evidence>
<dbReference type="EMBL" id="JYFC01000001">
    <property type="protein sequence ID" value="KJC65567.1"/>
    <property type="molecule type" value="Genomic_DNA"/>
</dbReference>
<accession>A0A1T4XBA1</accession>
<dbReference type="Proteomes" id="UP000189735">
    <property type="component" value="Unassembled WGS sequence"/>
</dbReference>
<keyword evidence="3 8" id="KW-0808">Transferase</keyword>
<organism evidence="8 10">
    <name type="scientific">Agreia bicolorata</name>
    <dbReference type="NCBI Taxonomy" id="110935"/>
    <lineage>
        <taxon>Bacteria</taxon>
        <taxon>Bacillati</taxon>
        <taxon>Actinomycetota</taxon>
        <taxon>Actinomycetes</taxon>
        <taxon>Micrococcales</taxon>
        <taxon>Microbacteriaceae</taxon>
        <taxon>Agreia</taxon>
    </lineage>
</organism>
<evidence type="ECO:0000313" key="10">
    <source>
        <dbReference type="Proteomes" id="UP000189735"/>
    </source>
</evidence>
<dbReference type="Pfam" id="PF13579">
    <property type="entry name" value="Glyco_trans_4_4"/>
    <property type="match status" value="1"/>
</dbReference>
<feature type="domain" description="Glycosyltransferase subfamily 4-like N-terminal" evidence="6">
    <location>
        <begin position="23"/>
        <end position="192"/>
    </location>
</feature>
<proteinExistence type="predicted"/>
<dbReference type="PANTHER" id="PTHR45947:SF3">
    <property type="entry name" value="SULFOQUINOVOSYL TRANSFERASE SQD2"/>
    <property type="match status" value="1"/>
</dbReference>
<evidence type="ECO:0000256" key="3">
    <source>
        <dbReference type="ARBA" id="ARBA00022679"/>
    </source>
</evidence>
<reference evidence="8" key="4">
    <citation type="submission" date="2017-02" db="EMBL/GenBank/DDBJ databases">
        <authorList>
            <person name="Peterson S.W."/>
        </authorList>
    </citation>
    <scope>NUCLEOTIDE SEQUENCE [LARGE SCALE GENOMIC DNA]</scope>
    <source>
        <strain evidence="8">VKM Ac-2052</strain>
    </source>
</reference>
<dbReference type="EMBL" id="FUYG01000002">
    <property type="protein sequence ID" value="SKA86864.1"/>
    <property type="molecule type" value="Genomic_DNA"/>
</dbReference>
<keyword evidence="9" id="KW-1185">Reference proteome</keyword>
<dbReference type="SUPFAM" id="SSF53756">
    <property type="entry name" value="UDP-Glycosyltransferase/glycogen phosphorylase"/>
    <property type="match status" value="1"/>
</dbReference>
<dbReference type="Proteomes" id="UP000032503">
    <property type="component" value="Unassembled WGS sequence"/>
</dbReference>
<sequence length="398" mass="41964">MLRIALVCLHTSPADEPGSGDAGGMNVVVLHQAQALASLGHDVEIITRRSTAAAPSVLALGERLRLRLVDAGPARPAAKGDHENYIVEFGERLSELGPFDVIHSHHWFSGMAALPVARARRIPHIQSFHSIAADDSTPLSDGERSESPGRMAGESWLARESDAVIAISEAEALTIETRLGGSRERITVVSPGVDSDLFAPSASEPESNARAPYAVVAARLQPLKGLDLAIEAIAAVSPDLRPELVVSGDASADFDGYVDELSRLAELRGIGDTVHFIGPQSREALAALLRQARVVLIPSHSETYGLVALEAAASRVPVVAAASGGLQEAVIDGVTGIVLDSRDPEVWAQAITRLLSHSDEANALSMKARERAEALSWSRSAEALLRVYSSLVSPLAAA</sequence>
<reference evidence="7 9" key="1">
    <citation type="journal article" date="2001" name="Int. J. Syst. Evol. Microbiol.">
        <title>Agreia bicolorata gen. nov., sp. nov., to accommodate actinobacteria isolated from narrow reed grass infected by the nematode Heteroanguina graminophila.</title>
        <authorList>
            <person name="Evtushenko L.I."/>
            <person name="Dorofeeva L.V."/>
            <person name="Dobrovolskaya T.G."/>
            <person name="Streshinskaya G.M."/>
            <person name="Subbotin S.A."/>
            <person name="Tiedje J.M."/>
        </authorList>
    </citation>
    <scope>NUCLEOTIDE SEQUENCE [LARGE SCALE GENOMIC DNA]</scope>
    <source>
        <strain evidence="7 9">VKM Ac-1804</strain>
    </source>
</reference>